<organism evidence="2 3">
    <name type="scientific">Stylonychia lemnae</name>
    <name type="common">Ciliate</name>
    <dbReference type="NCBI Taxonomy" id="5949"/>
    <lineage>
        <taxon>Eukaryota</taxon>
        <taxon>Sar</taxon>
        <taxon>Alveolata</taxon>
        <taxon>Ciliophora</taxon>
        <taxon>Intramacronucleata</taxon>
        <taxon>Spirotrichea</taxon>
        <taxon>Stichotrichia</taxon>
        <taxon>Sporadotrichida</taxon>
        <taxon>Oxytrichidae</taxon>
        <taxon>Stylonychinae</taxon>
        <taxon>Stylonychia</taxon>
    </lineage>
</organism>
<sequence>MDRTLLLNGQTPITTQKSSTKKRVVRDLAIFSVGFAICYALISSSQSSNLDGVQNTQTLLSTESSSFTLEESSTLKWSQAGHFADIAFSPSGDFYGIQEYGQDKTISRLAYKFNFDNGLWSPLDKSLQVKDIKFDKAGNFYLLDTSNQVYAQNSKSAVILKDIQDFVVGSNGMIYAISSNPSQPNSVKWIKGDGFQYKLLSPQSFSKLVLKDDQPLFVDANGKTVSYGEKCVKDITVGADSSVWALSCEKRGELGDFKLIKWDPSTLQWLNVNNAFGVKVAAFNETSISVLDSQGRIQFSSELSQEPEEKPNSKLFIDSKILNQTNLGFVQSLVDEKYTVSIICWRASDNGFRSRDFHNACDFTGPTLTILKTTKGRIAGGYTSKTWTNSFSWITDKDAFLYSADHQVKIPIKEGGVDAIYDDHNFGPTFGRGFDLYVASGSDGSDRNRRNYANLGTSYTLPEGVSAGSNEAHSFLFGEYYYVTTELEVYTLL</sequence>
<dbReference type="Proteomes" id="UP000039865">
    <property type="component" value="Unassembled WGS sequence"/>
</dbReference>
<evidence type="ECO:0000313" key="3">
    <source>
        <dbReference type="Proteomes" id="UP000039865"/>
    </source>
</evidence>
<dbReference type="Pfam" id="PF07534">
    <property type="entry name" value="TLD"/>
    <property type="match status" value="1"/>
</dbReference>
<protein>
    <recommendedName>
        <fullName evidence="1">TLDc domain-containing protein</fullName>
    </recommendedName>
</protein>
<dbReference type="OrthoDB" id="25620at2759"/>
<dbReference type="InterPro" id="IPR006571">
    <property type="entry name" value="TLDc_dom"/>
</dbReference>
<proteinExistence type="predicted"/>
<gene>
    <name evidence="2" type="primary">Contig14956.g15938</name>
    <name evidence="2" type="ORF">STYLEM_18286</name>
</gene>
<feature type="domain" description="TLDc" evidence="1">
    <location>
        <begin position="318"/>
        <end position="492"/>
    </location>
</feature>
<reference evidence="2 3" key="1">
    <citation type="submission" date="2014-06" db="EMBL/GenBank/DDBJ databases">
        <authorList>
            <person name="Swart Estienne"/>
        </authorList>
    </citation>
    <scope>NUCLEOTIDE SEQUENCE [LARGE SCALE GENOMIC DNA]</scope>
    <source>
        <strain evidence="2 3">130c</strain>
    </source>
</reference>
<evidence type="ECO:0000259" key="1">
    <source>
        <dbReference type="Pfam" id="PF07534"/>
    </source>
</evidence>
<evidence type="ECO:0000313" key="2">
    <source>
        <dbReference type="EMBL" id="CDW89155.1"/>
    </source>
</evidence>
<name>A0A078B3P2_STYLE</name>
<dbReference type="SUPFAM" id="SSF101898">
    <property type="entry name" value="NHL repeat"/>
    <property type="match status" value="1"/>
</dbReference>
<keyword evidence="3" id="KW-1185">Reference proteome</keyword>
<accession>A0A078B3P2</accession>
<dbReference type="InParanoid" id="A0A078B3P2"/>
<dbReference type="AlphaFoldDB" id="A0A078B3P2"/>
<dbReference type="EMBL" id="CCKQ01017293">
    <property type="protein sequence ID" value="CDW89155.1"/>
    <property type="molecule type" value="Genomic_DNA"/>
</dbReference>